<accession>A0ACB9EF79</accession>
<reference evidence="1 2" key="2">
    <citation type="journal article" date="2022" name="Mol. Ecol. Resour.">
        <title>The genomes of chicory, endive, great burdock and yacon provide insights into Asteraceae paleo-polyploidization history and plant inulin production.</title>
        <authorList>
            <person name="Fan W."/>
            <person name="Wang S."/>
            <person name="Wang H."/>
            <person name="Wang A."/>
            <person name="Jiang F."/>
            <person name="Liu H."/>
            <person name="Zhao H."/>
            <person name="Xu D."/>
            <person name="Zhang Y."/>
        </authorList>
    </citation>
    <scope>NUCLEOTIDE SEQUENCE [LARGE SCALE GENOMIC DNA]</scope>
    <source>
        <strain evidence="2">cv. Niubang</strain>
    </source>
</reference>
<evidence type="ECO:0000313" key="2">
    <source>
        <dbReference type="Proteomes" id="UP001055879"/>
    </source>
</evidence>
<keyword evidence="2" id="KW-1185">Reference proteome</keyword>
<organism evidence="1 2">
    <name type="scientific">Arctium lappa</name>
    <name type="common">Greater burdock</name>
    <name type="synonym">Lappa major</name>
    <dbReference type="NCBI Taxonomy" id="4217"/>
    <lineage>
        <taxon>Eukaryota</taxon>
        <taxon>Viridiplantae</taxon>
        <taxon>Streptophyta</taxon>
        <taxon>Embryophyta</taxon>
        <taxon>Tracheophyta</taxon>
        <taxon>Spermatophyta</taxon>
        <taxon>Magnoliopsida</taxon>
        <taxon>eudicotyledons</taxon>
        <taxon>Gunneridae</taxon>
        <taxon>Pentapetalae</taxon>
        <taxon>asterids</taxon>
        <taxon>campanulids</taxon>
        <taxon>Asterales</taxon>
        <taxon>Asteraceae</taxon>
        <taxon>Carduoideae</taxon>
        <taxon>Cardueae</taxon>
        <taxon>Arctiinae</taxon>
        <taxon>Arctium</taxon>
    </lineage>
</organism>
<sequence length="869" mass="100602">MFKSGRWKTQNSKKVMFQMQFQATQVPKLKGKRLMISLIPADIGKPTARLEKTAVVEGTCTWESPIYEMVKLVKHQKTETYKEKIYYFNVATGSSKAGFVGEVGVNFADFAEATEPLQISLPLTTSDSGAILHVFIQKMQRTDEQRELEENESLQDESFRSRNQASDGSENGNILDFADDDYLSRGNSQNNRDPQLENNPNFQEHKTVRRNPDPLNKKSDALRAENHVQQRSSTDWSLGSLSDKSIADLLNSPEHNYQDQTHGYAEASKNAVEVLKSDVSRLERQAELSELELESLRKQMLKENKRGQDLLRKIAELREEKESLKTECDQLKSSHKHVYKAVPHPPESPEVLKVLLDETREELKREKDLNKSLALHLEKTEESNSKLFLAVKDLDRMIEEKNSEMSYLSEKLKESQMAKEAIACKRDREEEKIEGLYAEIELQKKEKEELKIHIEDISVDYKFLLQENEDISSKLEKTQIEQMEMQSKYSNSLATIKQYEVQVKRLEEKIMNQTFELSQSLDMITELETHVKGLEKELDKQGHDFEDDVQDLMKAKVEQEQRVVEAEEALRKTRLANAIAAENLQEELRRVSVEMTSKLDEKEKLASEAVAEAQNLQQQMRDLQEALEKSQQEFSLTKDIQEENNCDFIRDTGAETPREWIRERELLVTELASLKKETEKLQKESTTWTSLMSEKNVMIRSLQSELKMLRGDYNELQQRLLGIELEKGNLQKEVSRLEHNLRKNEEATTTMDQPKHLNLLKESNVACDISITTSRHDESRSTLESAKSNEGRCSEKELSVPTSRYNDEQNHNILLSEISSLDEKNKHMESELKEMQEKYLEISLRFAEVEGERQQLVMTLRNLRNGKKK</sequence>
<gene>
    <name evidence="1" type="ORF">L6452_05171</name>
</gene>
<evidence type="ECO:0000313" key="1">
    <source>
        <dbReference type="EMBL" id="KAI3757629.1"/>
    </source>
</evidence>
<protein>
    <submittedName>
        <fullName evidence="1">Uncharacterized protein</fullName>
    </submittedName>
</protein>
<dbReference type="Proteomes" id="UP001055879">
    <property type="component" value="Linkage Group LG02"/>
</dbReference>
<proteinExistence type="predicted"/>
<name>A0ACB9EF79_ARCLA</name>
<reference evidence="2" key="1">
    <citation type="journal article" date="2022" name="Mol. Ecol. Resour.">
        <title>The genomes of chicory, endive, great burdock and yacon provide insights into Asteraceae palaeo-polyploidization history and plant inulin production.</title>
        <authorList>
            <person name="Fan W."/>
            <person name="Wang S."/>
            <person name="Wang H."/>
            <person name="Wang A."/>
            <person name="Jiang F."/>
            <person name="Liu H."/>
            <person name="Zhao H."/>
            <person name="Xu D."/>
            <person name="Zhang Y."/>
        </authorList>
    </citation>
    <scope>NUCLEOTIDE SEQUENCE [LARGE SCALE GENOMIC DNA]</scope>
    <source>
        <strain evidence="2">cv. Niubang</strain>
    </source>
</reference>
<dbReference type="EMBL" id="CM042048">
    <property type="protein sequence ID" value="KAI3757629.1"/>
    <property type="molecule type" value="Genomic_DNA"/>
</dbReference>
<comment type="caution">
    <text evidence="1">The sequence shown here is derived from an EMBL/GenBank/DDBJ whole genome shotgun (WGS) entry which is preliminary data.</text>
</comment>